<feature type="domain" description="HNH nuclease" evidence="2">
    <location>
        <begin position="225"/>
        <end position="310"/>
    </location>
</feature>
<evidence type="ECO:0000256" key="1">
    <source>
        <dbReference type="SAM" id="MobiDB-lite"/>
    </source>
</evidence>
<feature type="compositionally biased region" description="Acidic residues" evidence="1">
    <location>
        <begin position="465"/>
        <end position="479"/>
    </location>
</feature>
<comment type="caution">
    <text evidence="3">The sequence shown here is derived from an EMBL/GenBank/DDBJ whole genome shotgun (WGS) entry which is preliminary data.</text>
</comment>
<evidence type="ECO:0000313" key="4">
    <source>
        <dbReference type="Proteomes" id="UP000777438"/>
    </source>
</evidence>
<dbReference type="EMBL" id="JAGPYM010000009">
    <property type="protein sequence ID" value="KAH6890410.1"/>
    <property type="molecule type" value="Genomic_DNA"/>
</dbReference>
<feature type="compositionally biased region" description="Basic and acidic residues" evidence="1">
    <location>
        <begin position="176"/>
        <end position="194"/>
    </location>
</feature>
<gene>
    <name evidence="3" type="ORF">B0T10DRAFT_596541</name>
</gene>
<dbReference type="Proteomes" id="UP000777438">
    <property type="component" value="Unassembled WGS sequence"/>
</dbReference>
<keyword evidence="4" id="KW-1185">Reference proteome</keyword>
<name>A0A9P9APX9_9HYPO</name>
<accession>A0A9P9APX9</accession>
<feature type="region of interest" description="Disordered" evidence="1">
    <location>
        <begin position="144"/>
        <end position="218"/>
    </location>
</feature>
<sequence length="485" mass="54310">MVVTWEPPVTEARREEYRQAVEEFLDSPSTTRATIECGLEFHQAHMPIRNPAGGVSSPGGSLQDLLARLELARFARDRLAAVPYTRKTNEPPYKFTLMHLSLFIYGQLPQLDGFRYKMQGVSRLEVDSVEPFLKRCKWTPAIPTENTVPSLRGVKHAQPGGERASLSRKRKATKTPSDRSDANHDDDPQDETHHPTMQSGIGSVSEVPRNRAETDMARERDGGVCVVTQSVDPDVCHILPFTLNNTSDNIEATRNVFSTLRNLMSPETQGRLIDLLCPTHNELGSSDKTWNMITLNTQLHRYWSKAYFGLKLVEENNEPEPPKDAEDEEFTTIQVEWRWLPNKIPKALEKSLGPISSAKGHAAREVNFESETLESMASSIHDALTRTTPISPMGATAKHSDSGRPIESGHIITLKAKREDALITKTLIQLQWIAMQMAAFSGAGEIADELDSRPPTPHLPLFPLYDEDEEEEEVQEPGLEETGHH</sequence>
<dbReference type="AlphaFoldDB" id="A0A9P9APX9"/>
<proteinExistence type="predicted"/>
<evidence type="ECO:0000259" key="2">
    <source>
        <dbReference type="Pfam" id="PF13391"/>
    </source>
</evidence>
<feature type="compositionally biased region" description="Basic and acidic residues" evidence="1">
    <location>
        <begin position="208"/>
        <end position="218"/>
    </location>
</feature>
<protein>
    <recommendedName>
        <fullName evidence="2">HNH nuclease domain-containing protein</fullName>
    </recommendedName>
</protein>
<reference evidence="3 4" key="1">
    <citation type="journal article" date="2021" name="Nat. Commun.">
        <title>Genetic determinants of endophytism in the Arabidopsis root mycobiome.</title>
        <authorList>
            <person name="Mesny F."/>
            <person name="Miyauchi S."/>
            <person name="Thiergart T."/>
            <person name="Pickel B."/>
            <person name="Atanasova L."/>
            <person name="Karlsson M."/>
            <person name="Huettel B."/>
            <person name="Barry K.W."/>
            <person name="Haridas S."/>
            <person name="Chen C."/>
            <person name="Bauer D."/>
            <person name="Andreopoulos W."/>
            <person name="Pangilinan J."/>
            <person name="LaButti K."/>
            <person name="Riley R."/>
            <person name="Lipzen A."/>
            <person name="Clum A."/>
            <person name="Drula E."/>
            <person name="Henrissat B."/>
            <person name="Kohler A."/>
            <person name="Grigoriev I.V."/>
            <person name="Martin F.M."/>
            <person name="Hacquard S."/>
        </authorList>
    </citation>
    <scope>NUCLEOTIDE SEQUENCE [LARGE SCALE GENOMIC DNA]</scope>
    <source>
        <strain evidence="3 4">MPI-CAGE-CH-0241</strain>
    </source>
</reference>
<organism evidence="3 4">
    <name type="scientific">Thelonectria olida</name>
    <dbReference type="NCBI Taxonomy" id="1576542"/>
    <lineage>
        <taxon>Eukaryota</taxon>
        <taxon>Fungi</taxon>
        <taxon>Dikarya</taxon>
        <taxon>Ascomycota</taxon>
        <taxon>Pezizomycotina</taxon>
        <taxon>Sordariomycetes</taxon>
        <taxon>Hypocreomycetidae</taxon>
        <taxon>Hypocreales</taxon>
        <taxon>Nectriaceae</taxon>
        <taxon>Thelonectria</taxon>
    </lineage>
</organism>
<feature type="region of interest" description="Disordered" evidence="1">
    <location>
        <begin position="448"/>
        <end position="485"/>
    </location>
</feature>
<dbReference type="InterPro" id="IPR003615">
    <property type="entry name" value="HNH_nuc"/>
</dbReference>
<dbReference type="Pfam" id="PF13391">
    <property type="entry name" value="HNH_2"/>
    <property type="match status" value="1"/>
</dbReference>
<evidence type="ECO:0000313" key="3">
    <source>
        <dbReference type="EMBL" id="KAH6890410.1"/>
    </source>
</evidence>
<dbReference type="OrthoDB" id="5416097at2759"/>